<evidence type="ECO:0000313" key="5">
    <source>
        <dbReference type="EMBL" id="RZC70112.1"/>
    </source>
</evidence>
<evidence type="ECO:0000256" key="3">
    <source>
        <dbReference type="ARBA" id="ARBA00022989"/>
    </source>
</evidence>
<dbReference type="Proteomes" id="UP000316621">
    <property type="component" value="Chromosome 7"/>
</dbReference>
<dbReference type="InterPro" id="IPR036259">
    <property type="entry name" value="MFS_trans_sf"/>
</dbReference>
<keyword evidence="2" id="KW-0812">Transmembrane</keyword>
<keyword evidence="6" id="KW-1185">Reference proteome</keyword>
<evidence type="ECO:0000256" key="1">
    <source>
        <dbReference type="ARBA" id="ARBA00004370"/>
    </source>
</evidence>
<sequence>MGVVVYVCIFVMGFSPIPNILCSDIFSTRVRGSAMVFLAYWTGHTTITYLFPVLPHHMSVAEVRQLAVGGGHRPMLTDYYSMKELTLALLAV</sequence>
<evidence type="ECO:0000256" key="2">
    <source>
        <dbReference type="ARBA" id="ARBA00022692"/>
    </source>
</evidence>
<reference evidence="5 6" key="1">
    <citation type="journal article" date="2018" name="Science">
        <title>The opium poppy genome and morphinan production.</title>
        <authorList>
            <person name="Guo L."/>
            <person name="Winzer T."/>
            <person name="Yang X."/>
            <person name="Li Y."/>
            <person name="Ning Z."/>
            <person name="He Z."/>
            <person name="Teodor R."/>
            <person name="Lu Y."/>
            <person name="Bowser T.A."/>
            <person name="Graham I.A."/>
            <person name="Ye K."/>
        </authorList>
    </citation>
    <scope>NUCLEOTIDE SEQUENCE [LARGE SCALE GENOMIC DNA]</scope>
    <source>
        <strain evidence="6">cv. HN1</strain>
        <tissue evidence="5">Leaves</tissue>
    </source>
</reference>
<keyword evidence="4" id="KW-0472">Membrane</keyword>
<gene>
    <name evidence="5" type="ORF">C5167_033249</name>
</gene>
<dbReference type="AlphaFoldDB" id="A0A4Y7KCN4"/>
<dbReference type="InterPro" id="IPR005828">
    <property type="entry name" value="MFS_sugar_transport-like"/>
</dbReference>
<comment type="subcellular location">
    <subcellularLocation>
        <location evidence="1">Membrane</location>
    </subcellularLocation>
</comment>
<dbReference type="Gene3D" id="1.20.1250.20">
    <property type="entry name" value="MFS general substrate transporter like domains"/>
    <property type="match status" value="1"/>
</dbReference>
<accession>A0A4Y7KCN4</accession>
<keyword evidence="3" id="KW-1133">Transmembrane helix</keyword>
<protein>
    <recommendedName>
        <fullName evidence="7">Major facilitator superfamily (MFS) profile domain-containing protein</fullName>
    </recommendedName>
</protein>
<proteinExistence type="predicted"/>
<dbReference type="EMBL" id="CM010721">
    <property type="protein sequence ID" value="RZC70112.1"/>
    <property type="molecule type" value="Genomic_DNA"/>
</dbReference>
<dbReference type="GO" id="GO:0022857">
    <property type="term" value="F:transmembrane transporter activity"/>
    <property type="evidence" value="ECO:0007669"/>
    <property type="project" value="InterPro"/>
</dbReference>
<evidence type="ECO:0000313" key="6">
    <source>
        <dbReference type="Proteomes" id="UP000316621"/>
    </source>
</evidence>
<dbReference type="Gramene" id="RZC70112">
    <property type="protein sequence ID" value="RZC70112"/>
    <property type="gene ID" value="C5167_033249"/>
</dbReference>
<dbReference type="Pfam" id="PF00083">
    <property type="entry name" value="Sugar_tr"/>
    <property type="match status" value="1"/>
</dbReference>
<name>A0A4Y7KCN4_PAPSO</name>
<evidence type="ECO:0000256" key="4">
    <source>
        <dbReference type="ARBA" id="ARBA00023136"/>
    </source>
</evidence>
<organism evidence="5 6">
    <name type="scientific">Papaver somniferum</name>
    <name type="common">Opium poppy</name>
    <dbReference type="NCBI Taxonomy" id="3469"/>
    <lineage>
        <taxon>Eukaryota</taxon>
        <taxon>Viridiplantae</taxon>
        <taxon>Streptophyta</taxon>
        <taxon>Embryophyta</taxon>
        <taxon>Tracheophyta</taxon>
        <taxon>Spermatophyta</taxon>
        <taxon>Magnoliopsida</taxon>
        <taxon>Ranunculales</taxon>
        <taxon>Papaveraceae</taxon>
        <taxon>Papaveroideae</taxon>
        <taxon>Papaver</taxon>
    </lineage>
</organism>
<dbReference type="GO" id="GO:0016020">
    <property type="term" value="C:membrane"/>
    <property type="evidence" value="ECO:0007669"/>
    <property type="project" value="UniProtKB-SubCell"/>
</dbReference>
<evidence type="ECO:0008006" key="7">
    <source>
        <dbReference type="Google" id="ProtNLM"/>
    </source>
</evidence>